<reference evidence="10 11" key="1">
    <citation type="submission" date="2018-02" db="EMBL/GenBank/DDBJ databases">
        <title>Comparative genomes isolates from brazilian mangrove.</title>
        <authorList>
            <person name="Araujo J.E."/>
            <person name="Taketani R.G."/>
            <person name="Silva M.C.P."/>
            <person name="Loureco M.V."/>
            <person name="Andreote F.D."/>
        </authorList>
    </citation>
    <scope>NUCLEOTIDE SEQUENCE [LARGE SCALE GENOMIC DNA]</scope>
    <source>
        <strain evidence="10 11">Nap-Phe MGV</strain>
    </source>
</reference>
<dbReference type="GO" id="GO:0005886">
    <property type="term" value="C:plasma membrane"/>
    <property type="evidence" value="ECO:0007669"/>
    <property type="project" value="UniProtKB-SubCell"/>
</dbReference>
<dbReference type="SUPFAM" id="SSF58104">
    <property type="entry name" value="Methyl-accepting chemotaxis protein (MCP) signaling domain"/>
    <property type="match status" value="1"/>
</dbReference>
<evidence type="ECO:0000256" key="6">
    <source>
        <dbReference type="SAM" id="Coils"/>
    </source>
</evidence>
<keyword evidence="3 5" id="KW-0807">Transducer</keyword>
<dbReference type="GO" id="GO:0007165">
    <property type="term" value="P:signal transduction"/>
    <property type="evidence" value="ECO:0007669"/>
    <property type="project" value="UniProtKB-KW"/>
</dbReference>
<dbReference type="Gene3D" id="1.10.8.500">
    <property type="entry name" value="HAMP domain in histidine kinase"/>
    <property type="match status" value="1"/>
</dbReference>
<dbReference type="InterPro" id="IPR004089">
    <property type="entry name" value="MCPsignal_dom"/>
</dbReference>
<feature type="coiled-coil region" evidence="6">
    <location>
        <begin position="200"/>
        <end position="227"/>
    </location>
</feature>
<keyword evidence="2" id="KW-0472">Membrane</keyword>
<dbReference type="PANTHER" id="PTHR32089:SF112">
    <property type="entry name" value="LYSOZYME-LIKE PROTEIN-RELATED"/>
    <property type="match status" value="1"/>
</dbReference>
<evidence type="ECO:0000313" key="10">
    <source>
        <dbReference type="EMBL" id="PQO45389.1"/>
    </source>
</evidence>
<organism evidence="10 11">
    <name type="scientific">Blastopirellula marina</name>
    <dbReference type="NCBI Taxonomy" id="124"/>
    <lineage>
        <taxon>Bacteria</taxon>
        <taxon>Pseudomonadati</taxon>
        <taxon>Planctomycetota</taxon>
        <taxon>Planctomycetia</taxon>
        <taxon>Pirellulales</taxon>
        <taxon>Pirellulaceae</taxon>
        <taxon>Blastopirellula</taxon>
    </lineage>
</organism>
<evidence type="ECO:0000259" key="9">
    <source>
        <dbReference type="PROSITE" id="PS50885"/>
    </source>
</evidence>
<evidence type="ECO:0000256" key="2">
    <source>
        <dbReference type="ARBA" id="ARBA00022519"/>
    </source>
</evidence>
<feature type="domain" description="T-SNARE coiled-coil homology" evidence="8">
    <location>
        <begin position="505"/>
        <end position="567"/>
    </location>
</feature>
<dbReference type="Proteomes" id="UP000237819">
    <property type="component" value="Unassembled WGS sequence"/>
</dbReference>
<sequence>MSTKGKIRGLVAIGCLSLVLLIGIGWATLSQQVAGITEIVDDNFLVLIDEQITPLLEEEILPFLNEDLVKTQKMQGSILLMLDADRDAHQVLIAELEARALAMTGATTKEKYDQLVAAHEDNLSQIEERVNNSRDGIFSDEAMAQLEESLSRFESWKDTTRKIVAMSAPNNNFEVAELEELANESLVGFEAFRAPLDGSKEQLQLDIATALEKINRKKEMINRSERKATESRESVVAVADLIRNNASSSVTSFLVIGGIAIGLTVVFGTIISRSIISPLNQTIRMLDGIAASGGDLTQRLVMNRRDEFGRLAASFNRFVEKIQSVVSHIAEDSQILVQSSRDLSETSGSLSKGAEETSLRSSSVAAAAEEMSVSIGCIQQTTREMNDSFGMVSNAVDEMSRSISEIATNTEQSSSIANAASVTVGSSHEKMELLSQAAAEIGRVTEVIQDIAEQTNLLALNATIEASRAGEAGRGFAVVATEVKALARQTAEATDDIRSRIAGIQSSANTAVETISDVDNVVKQVSEISMTIAAAVEEQRAVAQSISDQLQNVSRGVQSVSQSLDQSSEASSEVSHSISLVDKVASQTATDASKTGSIGNRMTSLADQLNATLSEFSY</sequence>
<dbReference type="AlphaFoldDB" id="A0A2S8GLS7"/>
<feature type="domain" description="Methyl-accepting transducer" evidence="7">
    <location>
        <begin position="332"/>
        <end position="582"/>
    </location>
</feature>
<dbReference type="Pfam" id="PF00015">
    <property type="entry name" value="MCPsignal"/>
    <property type="match status" value="1"/>
</dbReference>
<evidence type="ECO:0008006" key="12">
    <source>
        <dbReference type="Google" id="ProtNLM"/>
    </source>
</evidence>
<feature type="coiled-coil region" evidence="6">
    <location>
        <begin position="109"/>
        <end position="136"/>
    </location>
</feature>
<accession>A0A2S8GLS7</accession>
<name>A0A2S8GLS7_9BACT</name>
<dbReference type="RefSeq" id="WP_105335880.1">
    <property type="nucleotide sequence ID" value="NZ_PUHZ01000014.1"/>
</dbReference>
<dbReference type="Gene3D" id="1.10.287.950">
    <property type="entry name" value="Methyl-accepting chemotaxis protein"/>
    <property type="match status" value="1"/>
</dbReference>
<dbReference type="InterPro" id="IPR003660">
    <property type="entry name" value="HAMP_dom"/>
</dbReference>
<evidence type="ECO:0000256" key="3">
    <source>
        <dbReference type="ARBA" id="ARBA00023224"/>
    </source>
</evidence>
<proteinExistence type="inferred from homology"/>
<evidence type="ECO:0000256" key="5">
    <source>
        <dbReference type="PROSITE-ProRule" id="PRU00284"/>
    </source>
</evidence>
<evidence type="ECO:0000259" key="7">
    <source>
        <dbReference type="PROSITE" id="PS50111"/>
    </source>
</evidence>
<feature type="domain" description="HAMP" evidence="9">
    <location>
        <begin position="273"/>
        <end position="327"/>
    </location>
</feature>
<evidence type="ECO:0000256" key="4">
    <source>
        <dbReference type="ARBA" id="ARBA00029447"/>
    </source>
</evidence>
<keyword evidence="6" id="KW-0175">Coiled coil</keyword>
<comment type="subcellular location">
    <subcellularLocation>
        <location evidence="1">Cell inner membrane</location>
        <topology evidence="1">Multi-pass membrane protein</topology>
    </subcellularLocation>
</comment>
<dbReference type="SMART" id="SM00283">
    <property type="entry name" value="MA"/>
    <property type="match status" value="1"/>
</dbReference>
<keyword evidence="2" id="KW-0997">Cell inner membrane</keyword>
<dbReference type="PROSITE" id="PS50885">
    <property type="entry name" value="HAMP"/>
    <property type="match status" value="1"/>
</dbReference>
<dbReference type="PANTHER" id="PTHR32089">
    <property type="entry name" value="METHYL-ACCEPTING CHEMOTAXIS PROTEIN MCPB"/>
    <property type="match status" value="1"/>
</dbReference>
<dbReference type="PROSITE" id="PS50192">
    <property type="entry name" value="T_SNARE"/>
    <property type="match status" value="1"/>
</dbReference>
<dbReference type="PROSITE" id="PS50111">
    <property type="entry name" value="CHEMOTAXIS_TRANSDUC_2"/>
    <property type="match status" value="1"/>
</dbReference>
<evidence type="ECO:0000313" key="11">
    <source>
        <dbReference type="Proteomes" id="UP000237819"/>
    </source>
</evidence>
<comment type="similarity">
    <text evidence="4">Belongs to the methyl-accepting chemotaxis (MCP) protein family.</text>
</comment>
<dbReference type="Pfam" id="PF00672">
    <property type="entry name" value="HAMP"/>
    <property type="match status" value="1"/>
</dbReference>
<gene>
    <name evidence="10" type="ORF">C5Y93_13125</name>
</gene>
<evidence type="ECO:0000259" key="8">
    <source>
        <dbReference type="PROSITE" id="PS50192"/>
    </source>
</evidence>
<dbReference type="EMBL" id="PUHZ01000014">
    <property type="protein sequence ID" value="PQO45389.1"/>
    <property type="molecule type" value="Genomic_DNA"/>
</dbReference>
<protein>
    <recommendedName>
        <fullName evidence="12">Methyl-accepting chemotaxis protein</fullName>
    </recommendedName>
</protein>
<keyword evidence="2" id="KW-1003">Cell membrane</keyword>
<dbReference type="CDD" id="cd06225">
    <property type="entry name" value="HAMP"/>
    <property type="match status" value="1"/>
</dbReference>
<comment type="caution">
    <text evidence="10">The sequence shown here is derived from an EMBL/GenBank/DDBJ whole genome shotgun (WGS) entry which is preliminary data.</text>
</comment>
<dbReference type="InterPro" id="IPR000727">
    <property type="entry name" value="T_SNARE_dom"/>
</dbReference>
<dbReference type="OrthoDB" id="9772755at2"/>
<evidence type="ECO:0000256" key="1">
    <source>
        <dbReference type="ARBA" id="ARBA00004429"/>
    </source>
</evidence>
<dbReference type="SMART" id="SM00304">
    <property type="entry name" value="HAMP"/>
    <property type="match status" value="1"/>
</dbReference>